<gene>
    <name evidence="3" type="ORF">Mal48_42070</name>
</gene>
<evidence type="ECO:0000313" key="3">
    <source>
        <dbReference type="EMBL" id="QDT34934.1"/>
    </source>
</evidence>
<dbReference type="Gene3D" id="2.30.42.10">
    <property type="match status" value="1"/>
</dbReference>
<dbReference type="InterPro" id="IPR001478">
    <property type="entry name" value="PDZ"/>
</dbReference>
<dbReference type="Proteomes" id="UP000315724">
    <property type="component" value="Chromosome"/>
</dbReference>
<dbReference type="Pfam" id="PF13180">
    <property type="entry name" value="PDZ_2"/>
    <property type="match status" value="1"/>
</dbReference>
<dbReference type="InterPro" id="IPR036034">
    <property type="entry name" value="PDZ_sf"/>
</dbReference>
<feature type="compositionally biased region" description="Polar residues" evidence="1">
    <location>
        <begin position="267"/>
        <end position="284"/>
    </location>
</feature>
<feature type="region of interest" description="Disordered" evidence="1">
    <location>
        <begin position="267"/>
        <end position="287"/>
    </location>
</feature>
<keyword evidence="3" id="KW-0378">Hydrolase</keyword>
<feature type="region of interest" description="Disordered" evidence="1">
    <location>
        <begin position="29"/>
        <end position="171"/>
    </location>
</feature>
<dbReference type="RefSeq" id="WP_197441848.1">
    <property type="nucleotide sequence ID" value="NZ_CP036267.1"/>
</dbReference>
<evidence type="ECO:0000313" key="4">
    <source>
        <dbReference type="Proteomes" id="UP000315724"/>
    </source>
</evidence>
<sequence length="360" mass="40289">MRPLIYSLSLALIAGGVGVGHHAAHAQVEPAPVEARDQANDTAEDVREQARDAKEDAREATRDAREEAREAVDNPAEDAREATRRAKEDARESARDLKEDARENRRDIKQNANDNLDAIPAAPATNGEAQPGTPKVEERVRQTQDKLDEAAPKANRRMKNNRQGDIKARGDVNARGNVNQLGISLDESASTGIVVGRVTPNSPAARFGLRRGDRIVRFNNQQYVNRAEFRDSLRNWTANGPVPIVYIRDGRQYSQTMPLTVWSQESTQSHGNNIPQTYTNNTSPEPQPYTAARPIYDDVDQYSGQHSGQYSNGAIQPCACDVVQPVIVDPCDFGYHDSYGYDRYDRRAARQYRRMMRRAY</sequence>
<feature type="compositionally biased region" description="Basic and acidic residues" evidence="1">
    <location>
        <begin position="34"/>
        <end position="109"/>
    </location>
</feature>
<dbReference type="KEGG" id="tpol:Mal48_42070"/>
<dbReference type="GO" id="GO:0006508">
    <property type="term" value="P:proteolysis"/>
    <property type="evidence" value="ECO:0007669"/>
    <property type="project" value="UniProtKB-KW"/>
</dbReference>
<accession>A0A517QTG9</accession>
<evidence type="ECO:0000259" key="2">
    <source>
        <dbReference type="PROSITE" id="PS50106"/>
    </source>
</evidence>
<keyword evidence="3" id="KW-0645">Protease</keyword>
<dbReference type="GO" id="GO:0008233">
    <property type="term" value="F:peptidase activity"/>
    <property type="evidence" value="ECO:0007669"/>
    <property type="project" value="UniProtKB-KW"/>
</dbReference>
<proteinExistence type="predicted"/>
<dbReference type="EMBL" id="CP036267">
    <property type="protein sequence ID" value="QDT34934.1"/>
    <property type="molecule type" value="Genomic_DNA"/>
</dbReference>
<evidence type="ECO:0000256" key="1">
    <source>
        <dbReference type="SAM" id="MobiDB-lite"/>
    </source>
</evidence>
<name>A0A517QTG9_9PLAN</name>
<reference evidence="3 4" key="1">
    <citation type="submission" date="2019-02" db="EMBL/GenBank/DDBJ databases">
        <title>Deep-cultivation of Planctomycetes and their phenomic and genomic characterization uncovers novel biology.</title>
        <authorList>
            <person name="Wiegand S."/>
            <person name="Jogler M."/>
            <person name="Boedeker C."/>
            <person name="Pinto D."/>
            <person name="Vollmers J."/>
            <person name="Rivas-Marin E."/>
            <person name="Kohn T."/>
            <person name="Peeters S.H."/>
            <person name="Heuer A."/>
            <person name="Rast P."/>
            <person name="Oberbeckmann S."/>
            <person name="Bunk B."/>
            <person name="Jeske O."/>
            <person name="Meyerdierks A."/>
            <person name="Storesund J.E."/>
            <person name="Kallscheuer N."/>
            <person name="Luecker S."/>
            <person name="Lage O.M."/>
            <person name="Pohl T."/>
            <person name="Merkel B.J."/>
            <person name="Hornburger P."/>
            <person name="Mueller R.-W."/>
            <person name="Bruemmer F."/>
            <person name="Labrenz M."/>
            <person name="Spormann A.M."/>
            <person name="Op den Camp H."/>
            <person name="Overmann J."/>
            <person name="Amann R."/>
            <person name="Jetten M.S.M."/>
            <person name="Mascher T."/>
            <person name="Medema M.H."/>
            <person name="Devos D.P."/>
            <person name="Kaster A.-K."/>
            <person name="Ovreas L."/>
            <person name="Rohde M."/>
            <person name="Galperin M.Y."/>
            <person name="Jogler C."/>
        </authorList>
    </citation>
    <scope>NUCLEOTIDE SEQUENCE [LARGE SCALE GENOMIC DNA]</scope>
    <source>
        <strain evidence="3 4">Mal48</strain>
    </source>
</reference>
<organism evidence="3 4">
    <name type="scientific">Thalassoglobus polymorphus</name>
    <dbReference type="NCBI Taxonomy" id="2527994"/>
    <lineage>
        <taxon>Bacteria</taxon>
        <taxon>Pseudomonadati</taxon>
        <taxon>Planctomycetota</taxon>
        <taxon>Planctomycetia</taxon>
        <taxon>Planctomycetales</taxon>
        <taxon>Planctomycetaceae</taxon>
        <taxon>Thalassoglobus</taxon>
    </lineage>
</organism>
<protein>
    <submittedName>
        <fullName evidence="3">Serine endoprotease</fullName>
    </submittedName>
</protein>
<dbReference type="CDD" id="cd06503">
    <property type="entry name" value="ATP-synt_Fo_b"/>
    <property type="match status" value="1"/>
</dbReference>
<dbReference type="PROSITE" id="PS50106">
    <property type="entry name" value="PDZ"/>
    <property type="match status" value="1"/>
</dbReference>
<dbReference type="SUPFAM" id="SSF50156">
    <property type="entry name" value="PDZ domain-like"/>
    <property type="match status" value="1"/>
</dbReference>
<dbReference type="SMART" id="SM00228">
    <property type="entry name" value="PDZ"/>
    <property type="match status" value="1"/>
</dbReference>
<feature type="domain" description="PDZ" evidence="2">
    <location>
        <begin position="173"/>
        <end position="235"/>
    </location>
</feature>
<feature type="compositionally biased region" description="Basic and acidic residues" evidence="1">
    <location>
        <begin position="162"/>
        <end position="171"/>
    </location>
</feature>
<dbReference type="AlphaFoldDB" id="A0A517QTG9"/>
<feature type="compositionally biased region" description="Basic and acidic residues" evidence="1">
    <location>
        <begin position="135"/>
        <end position="151"/>
    </location>
</feature>
<keyword evidence="4" id="KW-1185">Reference proteome</keyword>